<dbReference type="HOGENOM" id="CLU_205975_0_0_5"/>
<dbReference type="Pfam" id="PF12728">
    <property type="entry name" value="HTH_17"/>
    <property type="match status" value="1"/>
</dbReference>
<proteinExistence type="predicted"/>
<dbReference type="NCBIfam" id="TIGR01764">
    <property type="entry name" value="excise"/>
    <property type="match status" value="1"/>
</dbReference>
<dbReference type="eggNOG" id="ENOG502ZT49">
    <property type="taxonomic scope" value="Bacteria"/>
</dbReference>
<dbReference type="AlphaFoldDB" id="K0PW96"/>
<evidence type="ECO:0000313" key="2">
    <source>
        <dbReference type="EMBL" id="CCM78033.1"/>
    </source>
</evidence>
<reference evidence="2 3" key="1">
    <citation type="journal article" date="2013" name="Genome Announc.">
        <title>Draft Genome Sequence of Rhizobium mesoamericanum STM3625, a Nitrogen-Fixing Symbiont of Mimosa pudica Isolated in French Guiana (South America).</title>
        <authorList>
            <person name="Moulin L."/>
            <person name="Mornico D."/>
            <person name="Melkonian R."/>
            <person name="Klonowska A."/>
        </authorList>
    </citation>
    <scope>NUCLEOTIDE SEQUENCE [LARGE SCALE GENOMIC DNA]</scope>
    <source>
        <strain evidence="2 3">STM3625</strain>
    </source>
</reference>
<dbReference type="Proteomes" id="UP000009319">
    <property type="component" value="Unassembled WGS sequence"/>
</dbReference>
<dbReference type="EMBL" id="CANI01000034">
    <property type="protein sequence ID" value="CCM78033.1"/>
    <property type="molecule type" value="Genomic_DNA"/>
</dbReference>
<dbReference type="InterPro" id="IPR010093">
    <property type="entry name" value="SinI_DNA-bd"/>
</dbReference>
<dbReference type="STRING" id="1211777.BN77_1007"/>
<dbReference type="RefSeq" id="WP_007529048.1">
    <property type="nucleotide sequence ID" value="NZ_HF536772.1"/>
</dbReference>
<dbReference type="GO" id="GO:0003677">
    <property type="term" value="F:DNA binding"/>
    <property type="evidence" value="ECO:0007669"/>
    <property type="project" value="InterPro"/>
</dbReference>
<evidence type="ECO:0000259" key="1">
    <source>
        <dbReference type="Pfam" id="PF12728"/>
    </source>
</evidence>
<evidence type="ECO:0000313" key="3">
    <source>
        <dbReference type="Proteomes" id="UP000009319"/>
    </source>
</evidence>
<protein>
    <submittedName>
        <fullName evidence="2">Putative excisionase</fullName>
    </submittedName>
</protein>
<name>K0PW96_9HYPH</name>
<dbReference type="InterPro" id="IPR041657">
    <property type="entry name" value="HTH_17"/>
</dbReference>
<organism evidence="2 3">
    <name type="scientific">Rhizobium mesoamericanum STM3625</name>
    <dbReference type="NCBI Taxonomy" id="1211777"/>
    <lineage>
        <taxon>Bacteria</taxon>
        <taxon>Pseudomonadati</taxon>
        <taxon>Pseudomonadota</taxon>
        <taxon>Alphaproteobacteria</taxon>
        <taxon>Hyphomicrobiales</taxon>
        <taxon>Rhizobiaceae</taxon>
        <taxon>Rhizobium/Agrobacterium group</taxon>
        <taxon>Rhizobium</taxon>
    </lineage>
</organism>
<gene>
    <name evidence="2" type="ORF">BN77_1007</name>
</gene>
<feature type="domain" description="Helix-turn-helix" evidence="1">
    <location>
        <begin position="9"/>
        <end position="54"/>
    </location>
</feature>
<accession>K0PW96</accession>
<dbReference type="SUPFAM" id="SSF46955">
    <property type="entry name" value="Putative DNA-binding domain"/>
    <property type="match status" value="1"/>
</dbReference>
<sequence>MDNYKTIVSISEIAHEYGVSRTTIYAEIKAKRLTAKKLGNRTLIRRTDAEAWYAALPDLDTSREAA</sequence>
<comment type="caution">
    <text evidence="2">The sequence shown here is derived from an EMBL/GenBank/DDBJ whole genome shotgun (WGS) entry which is preliminary data.</text>
</comment>
<dbReference type="InterPro" id="IPR009061">
    <property type="entry name" value="DNA-bd_dom_put_sf"/>
</dbReference>
<keyword evidence="3" id="KW-1185">Reference proteome</keyword>
<dbReference type="Gene3D" id="1.10.10.60">
    <property type="entry name" value="Homeodomain-like"/>
    <property type="match status" value="1"/>
</dbReference>